<feature type="region of interest" description="Disordered" evidence="1">
    <location>
        <begin position="1"/>
        <end position="38"/>
    </location>
</feature>
<reference evidence="2" key="1">
    <citation type="submission" date="2014-09" db="EMBL/GenBank/DDBJ databases">
        <title>Genome sequence of the luminous mushroom Mycena chlorophos for searching fungal bioluminescence genes.</title>
        <authorList>
            <person name="Tanaka Y."/>
            <person name="Kasuga D."/>
            <person name="Oba Y."/>
            <person name="Hase S."/>
            <person name="Sato K."/>
            <person name="Oba Y."/>
            <person name="Sakakibara Y."/>
        </authorList>
    </citation>
    <scope>NUCLEOTIDE SEQUENCE</scope>
</reference>
<sequence>MARNPPHPHPSEFRRLLASNEVPTASEKRTPRAPPVLDSEDYRAHMAPLTIQMDNQPSLLHEITEQRQGVDDASRGMNTALVPVRRLPAEVLGEIFLWTLKSCYPRSRTGTRAPWYLGQVCRSWRNIALCLPHLWSKIRIDEHNSESVQGRREIEEQLARSATTPLSVFIMWPSHTPEKLAESAQLVELVVAHCERWRHLAIEAMANIGELLPVLAPAKGHLPQLEKLRFQLYWDAPYQSDMFMDAPKLFYVKIAQQRLDCFPVPWNQIRRASIASDLCMPDPLPLTWASGLATLILYIDIQQNEIQTAGLGLATLPRLRHFGGTVQGLACFVVPALQTLRLRLASNWELDIVRDFLARSQCPLRALDIRLTKNKDPTEALDMATLADILRCVPSLELLILTPFLGRGPKDKHEPDSDDPIFPMETLFSVMRLNKSTDDVLPNLSTFVFGIPYNPSETDLVSEMVRSRASTQMYLPKAWKSRLEGRCGDNVQWIDIDPEMFLHCERLE</sequence>
<evidence type="ECO:0000313" key="3">
    <source>
        <dbReference type="Proteomes" id="UP000815677"/>
    </source>
</evidence>
<dbReference type="EMBL" id="DF848455">
    <property type="protein sequence ID" value="GAT53675.1"/>
    <property type="molecule type" value="Genomic_DNA"/>
</dbReference>
<evidence type="ECO:0008006" key="4">
    <source>
        <dbReference type="Google" id="ProtNLM"/>
    </source>
</evidence>
<keyword evidence="3" id="KW-1185">Reference proteome</keyword>
<dbReference type="Proteomes" id="UP000815677">
    <property type="component" value="Unassembled WGS sequence"/>
</dbReference>
<evidence type="ECO:0000313" key="2">
    <source>
        <dbReference type="EMBL" id="GAT53675.1"/>
    </source>
</evidence>
<accession>A0ABQ0LRC7</accession>
<dbReference type="Gene3D" id="1.20.1280.50">
    <property type="match status" value="1"/>
</dbReference>
<gene>
    <name evidence="2" type="ORF">MCHLO_10607</name>
</gene>
<organism evidence="2 3">
    <name type="scientific">Mycena chlorophos</name>
    <name type="common">Agaric fungus</name>
    <name type="synonym">Agaricus chlorophos</name>
    <dbReference type="NCBI Taxonomy" id="658473"/>
    <lineage>
        <taxon>Eukaryota</taxon>
        <taxon>Fungi</taxon>
        <taxon>Dikarya</taxon>
        <taxon>Basidiomycota</taxon>
        <taxon>Agaricomycotina</taxon>
        <taxon>Agaricomycetes</taxon>
        <taxon>Agaricomycetidae</taxon>
        <taxon>Agaricales</taxon>
        <taxon>Marasmiineae</taxon>
        <taxon>Mycenaceae</taxon>
        <taxon>Mycena</taxon>
    </lineage>
</organism>
<evidence type="ECO:0000256" key="1">
    <source>
        <dbReference type="SAM" id="MobiDB-lite"/>
    </source>
</evidence>
<protein>
    <recommendedName>
        <fullName evidence="4">F-box domain-containing protein</fullName>
    </recommendedName>
</protein>
<name>A0ABQ0LRC7_MYCCL</name>
<proteinExistence type="predicted"/>